<dbReference type="Gene3D" id="3.40.50.2300">
    <property type="match status" value="1"/>
</dbReference>
<evidence type="ECO:0000256" key="1">
    <source>
        <dbReference type="ARBA" id="ARBA00004496"/>
    </source>
</evidence>
<evidence type="ECO:0000313" key="13">
    <source>
        <dbReference type="Proteomes" id="UP000270524"/>
    </source>
</evidence>
<evidence type="ECO:0000256" key="5">
    <source>
        <dbReference type="ARBA" id="ARBA00023015"/>
    </source>
</evidence>
<evidence type="ECO:0000256" key="7">
    <source>
        <dbReference type="ARBA" id="ARBA00023163"/>
    </source>
</evidence>
<evidence type="ECO:0000256" key="9">
    <source>
        <dbReference type="PROSITE-ProRule" id="PRU01091"/>
    </source>
</evidence>
<evidence type="ECO:0000256" key="8">
    <source>
        <dbReference type="PROSITE-ProRule" id="PRU00169"/>
    </source>
</evidence>
<keyword evidence="7" id="KW-0804">Transcription</keyword>
<keyword evidence="3 8" id="KW-0597">Phosphoprotein</keyword>
<dbReference type="PROSITE" id="PS50110">
    <property type="entry name" value="RESPONSE_REGULATORY"/>
    <property type="match status" value="1"/>
</dbReference>
<protein>
    <submittedName>
        <fullName evidence="12">DNA-binding response regulator</fullName>
    </submittedName>
</protein>
<organism evidence="12 13">
    <name type="scientific">Pseudomonas cannabina</name>
    <dbReference type="NCBI Taxonomy" id="86840"/>
    <lineage>
        <taxon>Bacteria</taxon>
        <taxon>Pseudomonadati</taxon>
        <taxon>Pseudomonadota</taxon>
        <taxon>Gammaproteobacteria</taxon>
        <taxon>Pseudomonadales</taxon>
        <taxon>Pseudomonadaceae</taxon>
        <taxon>Pseudomonas</taxon>
    </lineage>
</organism>
<name>A0A3M3QUW0_PSECA</name>
<evidence type="ECO:0000256" key="6">
    <source>
        <dbReference type="ARBA" id="ARBA00023125"/>
    </source>
</evidence>
<dbReference type="SMART" id="SM00448">
    <property type="entry name" value="REC"/>
    <property type="match status" value="1"/>
</dbReference>
<keyword evidence="4" id="KW-0902">Two-component regulatory system</keyword>
<dbReference type="GeneID" id="64465853"/>
<dbReference type="GO" id="GO:0000156">
    <property type="term" value="F:phosphorelay response regulator activity"/>
    <property type="evidence" value="ECO:0007669"/>
    <property type="project" value="TreeGrafter"/>
</dbReference>
<accession>A0A3M3QUW0</accession>
<dbReference type="GO" id="GO:0005829">
    <property type="term" value="C:cytosol"/>
    <property type="evidence" value="ECO:0007669"/>
    <property type="project" value="TreeGrafter"/>
</dbReference>
<feature type="DNA-binding region" description="OmpR/PhoB-type" evidence="9">
    <location>
        <begin position="124"/>
        <end position="218"/>
    </location>
</feature>
<dbReference type="SUPFAM" id="SSF52172">
    <property type="entry name" value="CheY-like"/>
    <property type="match status" value="1"/>
</dbReference>
<dbReference type="PANTHER" id="PTHR48111">
    <property type="entry name" value="REGULATOR OF RPOS"/>
    <property type="match status" value="1"/>
</dbReference>
<dbReference type="InterPro" id="IPR011006">
    <property type="entry name" value="CheY-like_superfamily"/>
</dbReference>
<dbReference type="GO" id="GO:0006355">
    <property type="term" value="P:regulation of DNA-templated transcription"/>
    <property type="evidence" value="ECO:0007669"/>
    <property type="project" value="InterPro"/>
</dbReference>
<comment type="caution">
    <text evidence="12">The sequence shown here is derived from an EMBL/GenBank/DDBJ whole genome shotgun (WGS) entry which is preliminary data.</text>
</comment>
<dbReference type="PROSITE" id="PS51755">
    <property type="entry name" value="OMPR_PHOB"/>
    <property type="match status" value="1"/>
</dbReference>
<dbReference type="Pfam" id="PF00072">
    <property type="entry name" value="Response_reg"/>
    <property type="match status" value="1"/>
</dbReference>
<keyword evidence="2" id="KW-0963">Cytoplasm</keyword>
<dbReference type="SUPFAM" id="SSF46894">
    <property type="entry name" value="C-terminal effector domain of the bipartite response regulators"/>
    <property type="match status" value="1"/>
</dbReference>
<dbReference type="InterPro" id="IPR001789">
    <property type="entry name" value="Sig_transdc_resp-reg_receiver"/>
</dbReference>
<feature type="domain" description="Response regulatory" evidence="10">
    <location>
        <begin position="2"/>
        <end position="116"/>
    </location>
</feature>
<evidence type="ECO:0000313" key="12">
    <source>
        <dbReference type="EMBL" id="RMN88049.1"/>
    </source>
</evidence>
<dbReference type="InterPro" id="IPR016032">
    <property type="entry name" value="Sig_transdc_resp-reg_C-effctor"/>
</dbReference>
<dbReference type="CDD" id="cd00383">
    <property type="entry name" value="trans_reg_C"/>
    <property type="match status" value="1"/>
</dbReference>
<dbReference type="Pfam" id="PF00486">
    <property type="entry name" value="Trans_reg_C"/>
    <property type="match status" value="1"/>
</dbReference>
<dbReference type="Gene3D" id="6.10.250.690">
    <property type="match status" value="1"/>
</dbReference>
<dbReference type="SMART" id="SM00862">
    <property type="entry name" value="Trans_reg_C"/>
    <property type="match status" value="1"/>
</dbReference>
<evidence type="ECO:0000256" key="2">
    <source>
        <dbReference type="ARBA" id="ARBA00022490"/>
    </source>
</evidence>
<comment type="subcellular location">
    <subcellularLocation>
        <location evidence="1">Cytoplasm</location>
    </subcellularLocation>
</comment>
<evidence type="ECO:0000259" key="10">
    <source>
        <dbReference type="PROSITE" id="PS50110"/>
    </source>
</evidence>
<keyword evidence="5" id="KW-0805">Transcription regulation</keyword>
<dbReference type="AlphaFoldDB" id="A0A3M3QUW0"/>
<dbReference type="Proteomes" id="UP000270524">
    <property type="component" value="Unassembled WGS sequence"/>
</dbReference>
<dbReference type="GO" id="GO:0032993">
    <property type="term" value="C:protein-DNA complex"/>
    <property type="evidence" value="ECO:0007669"/>
    <property type="project" value="TreeGrafter"/>
</dbReference>
<evidence type="ECO:0000256" key="3">
    <source>
        <dbReference type="ARBA" id="ARBA00022553"/>
    </source>
</evidence>
<dbReference type="InterPro" id="IPR036388">
    <property type="entry name" value="WH-like_DNA-bd_sf"/>
</dbReference>
<gene>
    <name evidence="12" type="ORF">ALQ51_03161</name>
</gene>
<evidence type="ECO:0000256" key="4">
    <source>
        <dbReference type="ARBA" id="ARBA00023012"/>
    </source>
</evidence>
<dbReference type="InterPro" id="IPR001867">
    <property type="entry name" value="OmpR/PhoB-type_DNA-bd"/>
</dbReference>
<dbReference type="GO" id="GO:0000976">
    <property type="term" value="F:transcription cis-regulatory region binding"/>
    <property type="evidence" value="ECO:0007669"/>
    <property type="project" value="TreeGrafter"/>
</dbReference>
<dbReference type="Gene3D" id="1.10.10.10">
    <property type="entry name" value="Winged helix-like DNA-binding domain superfamily/Winged helix DNA-binding domain"/>
    <property type="match status" value="1"/>
</dbReference>
<dbReference type="PANTHER" id="PTHR48111:SF35">
    <property type="entry name" value="TRANSCRIPTIONAL REGULATORY PROTEIN QSEB"/>
    <property type="match status" value="1"/>
</dbReference>
<feature type="domain" description="OmpR/PhoB-type" evidence="11">
    <location>
        <begin position="124"/>
        <end position="218"/>
    </location>
</feature>
<keyword evidence="6 9" id="KW-0238">DNA-binding</keyword>
<sequence length="227" mass="24834">MHVLLVEDDKLIAEGVIAGLGAQGFNVEHVINAAGAEAMLLAARFEVMILDLGLPDKDGLTLLRLLRERSFHLPVLILTARDSIADRVAGLQAGGDDYLLKPFDLRELAARLHTLHRRFLGRSTNLIQHGSLGIDPTTRETFLAGEPIDLSRREQSLLKALLDSKGRIVSADQLKDAVYGFADDVESNALNVHIHNLRRKLGNNIVHTVRGLGYRIGSAATDESDEP</sequence>
<proteinExistence type="predicted"/>
<dbReference type="EMBL" id="RBPJ01000311">
    <property type="protein sequence ID" value="RMN88049.1"/>
    <property type="molecule type" value="Genomic_DNA"/>
</dbReference>
<reference evidence="12 13" key="1">
    <citation type="submission" date="2018-08" db="EMBL/GenBank/DDBJ databases">
        <title>Recombination of ecologically and evolutionarily significant loci maintains genetic cohesion in the Pseudomonas syringae species complex.</title>
        <authorList>
            <person name="Dillon M."/>
            <person name="Thakur S."/>
            <person name="Almeida R.N.D."/>
            <person name="Weir B.S."/>
            <person name="Guttman D.S."/>
        </authorList>
    </citation>
    <scope>NUCLEOTIDE SEQUENCE [LARGE SCALE GENOMIC DNA]</scope>
    <source>
        <strain evidence="12 13">ICMP 15203</strain>
    </source>
</reference>
<feature type="modified residue" description="4-aspartylphosphate" evidence="8">
    <location>
        <position position="51"/>
    </location>
</feature>
<evidence type="ECO:0000259" key="11">
    <source>
        <dbReference type="PROSITE" id="PS51755"/>
    </source>
</evidence>
<dbReference type="RefSeq" id="WP_007253250.1">
    <property type="nucleotide sequence ID" value="NZ_CP178532.1"/>
</dbReference>
<dbReference type="InterPro" id="IPR039420">
    <property type="entry name" value="WalR-like"/>
</dbReference>